<dbReference type="SUPFAM" id="SSF48239">
    <property type="entry name" value="Terpenoid cyclases/Protein prenyltransferases"/>
    <property type="match status" value="1"/>
</dbReference>
<evidence type="ECO:0000256" key="2">
    <source>
        <dbReference type="SAM" id="SignalP"/>
    </source>
</evidence>
<evidence type="ECO:0000259" key="3">
    <source>
        <dbReference type="PROSITE" id="PS51272"/>
    </source>
</evidence>
<feature type="region of interest" description="Disordered" evidence="1">
    <location>
        <begin position="744"/>
        <end position="764"/>
    </location>
</feature>
<comment type="caution">
    <text evidence="4">The sequence shown here is derived from an EMBL/GenBank/DDBJ whole genome shotgun (WGS) entry which is preliminary data.</text>
</comment>
<protein>
    <recommendedName>
        <fullName evidence="3">SLH domain-containing protein</fullName>
    </recommendedName>
</protein>
<evidence type="ECO:0000313" key="5">
    <source>
        <dbReference type="Proteomes" id="UP000838686"/>
    </source>
</evidence>
<dbReference type="RefSeq" id="WP_236344394.1">
    <property type="nucleotide sequence ID" value="NZ_CAKMMF010000025.1"/>
</dbReference>
<reference evidence="4" key="1">
    <citation type="submission" date="2022-01" db="EMBL/GenBank/DDBJ databases">
        <authorList>
            <person name="Criscuolo A."/>
        </authorList>
    </citation>
    <scope>NUCLEOTIDE SEQUENCE</scope>
    <source>
        <strain evidence="4">CIP111893</strain>
    </source>
</reference>
<name>A0ABM9CLK1_9BACL</name>
<feature type="signal peptide" evidence="2">
    <location>
        <begin position="1"/>
        <end position="31"/>
    </location>
</feature>
<dbReference type="CDD" id="cd00688">
    <property type="entry name" value="ISOPREN_C2_like"/>
    <property type="match status" value="1"/>
</dbReference>
<dbReference type="Proteomes" id="UP000838686">
    <property type="component" value="Unassembled WGS sequence"/>
</dbReference>
<keyword evidence="2" id="KW-0732">Signal</keyword>
<accession>A0ABM9CLK1</accession>
<dbReference type="Pfam" id="PF14478">
    <property type="entry name" value="DUF4430"/>
    <property type="match status" value="2"/>
</dbReference>
<dbReference type="Pfam" id="PF00395">
    <property type="entry name" value="SLH"/>
    <property type="match status" value="3"/>
</dbReference>
<dbReference type="Gene3D" id="2.170.130.30">
    <property type="match status" value="1"/>
</dbReference>
<evidence type="ECO:0000313" key="4">
    <source>
        <dbReference type="EMBL" id="CAH1215919.1"/>
    </source>
</evidence>
<feature type="domain" description="SLH" evidence="3">
    <location>
        <begin position="2102"/>
        <end position="2159"/>
    </location>
</feature>
<dbReference type="InterPro" id="IPR008930">
    <property type="entry name" value="Terpenoid_cyclase/PrenylTrfase"/>
</dbReference>
<gene>
    <name evidence="4" type="ORF">PAECIP111893_04056</name>
</gene>
<dbReference type="EMBL" id="CAKMMF010000025">
    <property type="protein sequence ID" value="CAH1215919.1"/>
    <property type="molecule type" value="Genomic_DNA"/>
</dbReference>
<feature type="compositionally biased region" description="Basic and acidic residues" evidence="1">
    <location>
        <begin position="750"/>
        <end position="760"/>
    </location>
</feature>
<proteinExistence type="predicted"/>
<organism evidence="4 5">
    <name type="scientific">Paenibacillus plantiphilus</name>
    <dbReference type="NCBI Taxonomy" id="2905650"/>
    <lineage>
        <taxon>Bacteria</taxon>
        <taxon>Bacillati</taxon>
        <taxon>Bacillota</taxon>
        <taxon>Bacilli</taxon>
        <taxon>Bacillales</taxon>
        <taxon>Paenibacillaceae</taxon>
        <taxon>Paenibacillus</taxon>
    </lineage>
</organism>
<feature type="compositionally biased region" description="Low complexity" evidence="1">
    <location>
        <begin position="1753"/>
        <end position="1769"/>
    </location>
</feature>
<feature type="compositionally biased region" description="Gly residues" evidence="1">
    <location>
        <begin position="1607"/>
        <end position="1624"/>
    </location>
</feature>
<dbReference type="InterPro" id="IPR001119">
    <property type="entry name" value="SLH_dom"/>
</dbReference>
<dbReference type="InterPro" id="IPR027954">
    <property type="entry name" value="Transcobalamin-like_C"/>
</dbReference>
<feature type="chain" id="PRO_5045748881" description="SLH domain-containing protein" evidence="2">
    <location>
        <begin position="32"/>
        <end position="2159"/>
    </location>
</feature>
<sequence length="2159" mass="233837">MLLRETGKKWIALCLTLLMIFSLFSPTAAMAAGEDSDAEGYVTVSVEKFTLGQGYIHEPVRVPFQEGDNAAEVIADLLGEERYRHGGTVENSFYLSGVYDPAAGEVNIPAYILQAIGGAGEIGARENADWLREFDYSDQSGWMYAVNNAFPNVGSSETLVENGDVIRWQFTVYGYGEDLGSSFEGSSELIQPANKDALTKEVAEINSHIDKTEILAEDAVRLAYDNAYAALTNMESSQAVVDTALADLIEALDESEEINTAELTAAIEAAELNKASVKVSTDGSDVIPTDYWVVQTELDALVDVIVSAQQLVADLNATQDNVDAKVLALEQAQTAFNEAKKPGLWEEVVQPEFNITFTAAPKTITIELYNAEDQLVDIGAGVEGTYKVYTASLPAGDYSYKGFDRDGNSIGGGGLTVTTEPTQTFEFRQLNLKANNSGWNVDVDYTVRIGQNSPSDTSLTLGTKTAAGQYPVLVVAGSTYFYSFEPSEARVAAGYIALSNSVTVTIATSAQNVTGAIPLAREITFTVPEEATLFLGRKIKHFVSFEEVEPLETTSQDGKRVYRFKLMNNSDYNYRVSQEGKLTNTGTFKANDANASMEITEAQLNVLSPDSILNRGTYLEGNIYLNINEQNHLKLAAPGDEFQLLSLRSWQALIEGINNYFFEPDFHYEIVAGHDVIDISAGEPGSYSTIRAKENGTAIVKVTYDALKVNGSTYIKDAGDAFSAIWPENVGLFVVTVGQGETGISTGMESNKERNQKANEGKTGNNVMNLQNGAFDADIDSVYFVDTEPGAIYTFTPSAGSEVSVLRPEINHAAGTANYGDGTFSTENVTSHHDGSFSVLLTEGRNIVKVERDGLAEYQVMTARPLTVTIDNVTRPGEEAGPGDQVTVVLNGLSFPANKLSGIYNFNAQINFLAGPERALLAGLVKQYNITTQANSLTFKVPNDLEGSYSLHDGYIKLGFFGSPIGDHRNIDPVIGANPNFTAQTREGYYSIFPEIVIVKADEPIPADKTALQHAVDNANGELQSVSVSTDGADVHPSEYWVTEEVYSQFVQLIEAAQALIADENASQDEVDAKVLALDQAHDSFNSAKQPGLKQDAPNVINEQLNKQLAYLVETVSDPTFGTNGGEWSILSLARANYEAPEGYFATYYSNVVREVESLMPKGKLHSNKGTEHSRLILGLTAIGKDIYDVAGYDISAALADFNYVTKQGINGPIFALIALDSHQYDVPVVDGTTNPTTRGKLINYIVEKEVSGGGWSLSGAADPDITAMALQALAPYYDENEAVKAAADRAVLWLSSVQNEVGGYSSWGVENVQSVAQVIVALTSLGIDPHTDERFNKNGHSAVDNLLTYTVPTGGFVHPKGGNVDGMATDQGTYALVAYARFLNGDTSLYDMTDVVLEEETEPNATVQLPDNGQPVVIPNDGKDYTIHVEESDRDKQVSIVLPDQTQSRTFIDLPANVALPHLSIARGGITVQLPQGITMDGESNKALELITSNNKADAALKTSLIGLLDADQQVDAVHEFFTIGGDGPIRFTNGFVAFTFAGMKGKEAVFIQNGQLAAIQKFASDQEGLASGKHEYAYEDGNNLIVKTNHFTDFAVYSVKDKTDNGGGTQPGNGNGNGGGDGSTPEKSTIQLSIDKITINKGHVLSPTTVEFKPGESVWDVLKRELDQRGIAYDYSFSNKYNSVYIESIAGDGEFDHGSGSGWMYSVNGTYPNYGASQYKLKQGDRVQWRYTTNLGIDLGQDPSGWEENPDTGASTGTGASGSDQSTKIMVDPTDKNQVIDVPKANNGAYVVTISKGSNQTGKITVNIPDEEVTVWLDLEAVKQDVPFIEVNRGNKRLIIESGTKLGSEQSKIKLFAQMSDQQQKLTKLIDGHLIDKKASRVEAFEMGDSSKTTLFNQPVTLRLQGVSDRQIGMIDHKGQWIPITIYSTDDEGKAAVKGSDVLYAYVDGGDLVVKTNHFSAFVLYATDAKKEISLADVYTDSSDISSWAHDLIIEATEKGFVEGYNGRLNPKKEITRAEFAKLIVEIFNVQADGGTASPFRDVGATNWFYPYVNTAYAAGIVAGDGEQFLPNDTITREEMAAMIARVLKREPAQSSAAYQDRDQIASWAQGHVADISALNIMTGYADRFNPKDTATREMAFVVAMRAYQYSESQAVK</sequence>
<evidence type="ECO:0000256" key="1">
    <source>
        <dbReference type="SAM" id="MobiDB-lite"/>
    </source>
</evidence>
<dbReference type="PROSITE" id="PS51272">
    <property type="entry name" value="SLH"/>
    <property type="match status" value="3"/>
</dbReference>
<feature type="domain" description="SLH" evidence="3">
    <location>
        <begin position="2038"/>
        <end position="2100"/>
    </location>
</feature>
<dbReference type="Gene3D" id="1.20.1270.90">
    <property type="entry name" value="AF1782-like"/>
    <property type="match status" value="2"/>
</dbReference>
<feature type="region of interest" description="Disordered" evidence="1">
    <location>
        <begin position="1604"/>
        <end position="1629"/>
    </location>
</feature>
<dbReference type="Gene3D" id="1.50.10.20">
    <property type="match status" value="1"/>
</dbReference>
<feature type="region of interest" description="Disordered" evidence="1">
    <location>
        <begin position="1742"/>
        <end position="1771"/>
    </location>
</feature>
<feature type="domain" description="SLH" evidence="3">
    <location>
        <begin position="1978"/>
        <end position="2037"/>
    </location>
</feature>
<keyword evidence="5" id="KW-1185">Reference proteome</keyword>